<dbReference type="PANTHER" id="PTHR47504">
    <property type="entry name" value="RIGHT ORIGIN-BINDING PROTEIN"/>
    <property type="match status" value="1"/>
</dbReference>
<dbReference type="EMBL" id="FNRA01000001">
    <property type="protein sequence ID" value="SDZ81036.1"/>
    <property type="molecule type" value="Genomic_DNA"/>
</dbReference>
<dbReference type="PROSITE" id="PS01124">
    <property type="entry name" value="HTH_ARAC_FAMILY_2"/>
    <property type="match status" value="1"/>
</dbReference>
<evidence type="ECO:0000256" key="3">
    <source>
        <dbReference type="ARBA" id="ARBA00023163"/>
    </source>
</evidence>
<dbReference type="PANTHER" id="PTHR47504:SF5">
    <property type="entry name" value="RIGHT ORIGIN-BINDING PROTEIN"/>
    <property type="match status" value="1"/>
</dbReference>
<evidence type="ECO:0000313" key="5">
    <source>
        <dbReference type="EMBL" id="SDZ81036.1"/>
    </source>
</evidence>
<dbReference type="Proteomes" id="UP000198850">
    <property type="component" value="Unassembled WGS sequence"/>
</dbReference>
<dbReference type="SUPFAM" id="SSF46689">
    <property type="entry name" value="Homeodomain-like"/>
    <property type="match status" value="1"/>
</dbReference>
<dbReference type="InterPro" id="IPR009057">
    <property type="entry name" value="Homeodomain-like_sf"/>
</dbReference>
<keyword evidence="6" id="KW-1185">Reference proteome</keyword>
<dbReference type="InterPro" id="IPR050959">
    <property type="entry name" value="MarA-like"/>
</dbReference>
<evidence type="ECO:0000313" key="6">
    <source>
        <dbReference type="Proteomes" id="UP000198850"/>
    </source>
</evidence>
<dbReference type="Pfam" id="PF22200">
    <property type="entry name" value="ExsA_N"/>
    <property type="match status" value="1"/>
</dbReference>
<protein>
    <submittedName>
        <fullName evidence="5">AraC-type DNA-binding protein</fullName>
    </submittedName>
</protein>
<dbReference type="AlphaFoldDB" id="A0A1H3W1U2"/>
<evidence type="ECO:0000256" key="1">
    <source>
        <dbReference type="ARBA" id="ARBA00023015"/>
    </source>
</evidence>
<organism evidence="5 6">
    <name type="scientific">Pedobacter hartonius</name>
    <dbReference type="NCBI Taxonomy" id="425514"/>
    <lineage>
        <taxon>Bacteria</taxon>
        <taxon>Pseudomonadati</taxon>
        <taxon>Bacteroidota</taxon>
        <taxon>Sphingobacteriia</taxon>
        <taxon>Sphingobacteriales</taxon>
        <taxon>Sphingobacteriaceae</taxon>
        <taxon>Pedobacter</taxon>
    </lineage>
</organism>
<evidence type="ECO:0000256" key="2">
    <source>
        <dbReference type="ARBA" id="ARBA00023125"/>
    </source>
</evidence>
<keyword evidence="1" id="KW-0805">Transcription regulation</keyword>
<dbReference type="SMART" id="SM00342">
    <property type="entry name" value="HTH_ARAC"/>
    <property type="match status" value="1"/>
</dbReference>
<sequence length="273" mass="31217">MISHTRRAVSKASIFLTCTGEKHQGNQLVVQKNTLIRMLSGEMRIILPHSTLIVTAGDTIFFPRLELAKVMKLSKDGRPYQSAAIYFTPESVQQYFAKHHFKPAVDGGKPGISLLEPHPLLESLFNSILPYFDLNNQLPENIAEGKVTEAISILKELNISLFNALGHFEEPGKINLTEFMERNFMFNMPMDQFGYLTGRSLTTFKRDFKKVFYTTPQKWLTQKRLELAYHQLTAKNRKAADIYLEVGFENLSHFSYAFKKQFGYPPSRLSAKA</sequence>
<dbReference type="Gene3D" id="1.10.10.60">
    <property type="entry name" value="Homeodomain-like"/>
    <property type="match status" value="1"/>
</dbReference>
<gene>
    <name evidence="5" type="ORF">SAMN05443550_10161</name>
</gene>
<evidence type="ECO:0000259" key="4">
    <source>
        <dbReference type="PROSITE" id="PS01124"/>
    </source>
</evidence>
<proteinExistence type="predicted"/>
<reference evidence="5 6" key="1">
    <citation type="submission" date="2016-10" db="EMBL/GenBank/DDBJ databases">
        <authorList>
            <person name="de Groot N.N."/>
        </authorList>
    </citation>
    <scope>NUCLEOTIDE SEQUENCE [LARGE SCALE GENOMIC DNA]</scope>
    <source>
        <strain evidence="5 6">DSM 19033</strain>
    </source>
</reference>
<name>A0A1H3W1U2_9SPHI</name>
<dbReference type="InterPro" id="IPR054015">
    <property type="entry name" value="ExsA-like_N"/>
</dbReference>
<dbReference type="OrthoDB" id="4480133at2"/>
<dbReference type="GO" id="GO:0043565">
    <property type="term" value="F:sequence-specific DNA binding"/>
    <property type="evidence" value="ECO:0007669"/>
    <property type="project" value="InterPro"/>
</dbReference>
<dbReference type="InterPro" id="IPR018060">
    <property type="entry name" value="HTH_AraC"/>
</dbReference>
<accession>A0A1H3W1U2</accession>
<dbReference type="RefSeq" id="WP_090554118.1">
    <property type="nucleotide sequence ID" value="NZ_FNRA01000001.1"/>
</dbReference>
<dbReference type="GO" id="GO:0003700">
    <property type="term" value="F:DNA-binding transcription factor activity"/>
    <property type="evidence" value="ECO:0007669"/>
    <property type="project" value="InterPro"/>
</dbReference>
<keyword evidence="3" id="KW-0804">Transcription</keyword>
<dbReference type="STRING" id="425514.SAMN05443550_10161"/>
<keyword evidence="2 5" id="KW-0238">DNA-binding</keyword>
<feature type="domain" description="HTH araC/xylS-type" evidence="4">
    <location>
        <begin position="174"/>
        <end position="272"/>
    </location>
</feature>
<dbReference type="Pfam" id="PF12833">
    <property type="entry name" value="HTH_18"/>
    <property type="match status" value="1"/>
</dbReference>